<proteinExistence type="inferred from homology"/>
<comment type="similarity">
    <text evidence="3 11">Belongs to the glycogen phosphorylase family.</text>
</comment>
<evidence type="ECO:0000256" key="5">
    <source>
        <dbReference type="ARBA" id="ARBA00022600"/>
    </source>
</evidence>
<evidence type="ECO:0000256" key="9">
    <source>
        <dbReference type="ARBA" id="ARBA00023277"/>
    </source>
</evidence>
<dbReference type="GO" id="GO:0008184">
    <property type="term" value="F:glycogen phosphorylase activity"/>
    <property type="evidence" value="ECO:0007669"/>
    <property type="project" value="InterPro"/>
</dbReference>
<evidence type="ECO:0000256" key="6">
    <source>
        <dbReference type="ARBA" id="ARBA00022676"/>
    </source>
</evidence>
<dbReference type="PANTHER" id="PTHR11468:SF3">
    <property type="entry name" value="GLYCOGEN PHOSPHORYLASE, LIVER FORM"/>
    <property type="match status" value="1"/>
</dbReference>
<comment type="catalytic activity">
    <reaction evidence="1 11">
        <text>[(1-&gt;4)-alpha-D-glucosyl](n) + phosphate = [(1-&gt;4)-alpha-D-glucosyl](n-1) + alpha-D-glucose 1-phosphate</text>
        <dbReference type="Rhea" id="RHEA:41732"/>
        <dbReference type="Rhea" id="RHEA-COMP:9584"/>
        <dbReference type="Rhea" id="RHEA-COMP:9586"/>
        <dbReference type="ChEBI" id="CHEBI:15444"/>
        <dbReference type="ChEBI" id="CHEBI:43474"/>
        <dbReference type="ChEBI" id="CHEBI:58601"/>
        <dbReference type="EC" id="2.4.1.1"/>
    </reaction>
</comment>
<keyword evidence="6 11" id="KW-0328">Glycosyltransferase</keyword>
<dbReference type="FunFam" id="3.40.50.2000:FF:000003">
    <property type="entry name" value="Alpha-1,4 glucan phosphorylase"/>
    <property type="match status" value="1"/>
</dbReference>
<evidence type="ECO:0000256" key="7">
    <source>
        <dbReference type="ARBA" id="ARBA00022679"/>
    </source>
</evidence>
<dbReference type="Gene3D" id="3.40.50.2000">
    <property type="entry name" value="Glycogen Phosphorylase B"/>
    <property type="match status" value="2"/>
</dbReference>
<dbReference type="SUPFAM" id="SSF53756">
    <property type="entry name" value="UDP-Glycosyltransferase/glycogen phosphorylase"/>
    <property type="match status" value="1"/>
</dbReference>
<dbReference type="Pfam" id="PF00343">
    <property type="entry name" value="Phosphorylase"/>
    <property type="match status" value="1"/>
</dbReference>
<dbReference type="NCBIfam" id="TIGR02093">
    <property type="entry name" value="P_ylase"/>
    <property type="match status" value="1"/>
</dbReference>
<dbReference type="FunFam" id="3.40.50.2000:FF:000034">
    <property type="entry name" value="Alpha-1,4 glucan phosphorylase"/>
    <property type="match status" value="1"/>
</dbReference>
<evidence type="ECO:0000256" key="4">
    <source>
        <dbReference type="ARBA" id="ARBA00022533"/>
    </source>
</evidence>
<protein>
    <recommendedName>
        <fullName evidence="11">Alpha-1,4 glucan phosphorylase</fullName>
        <ecNumber evidence="11">2.4.1.1</ecNumber>
    </recommendedName>
</protein>
<dbReference type="InterPro" id="IPR000811">
    <property type="entry name" value="Glyco_trans_35"/>
</dbReference>
<organism evidence="12">
    <name type="scientific">Trepomonas sp. PC1</name>
    <dbReference type="NCBI Taxonomy" id="1076344"/>
    <lineage>
        <taxon>Eukaryota</taxon>
        <taxon>Metamonada</taxon>
        <taxon>Diplomonadida</taxon>
        <taxon>Hexamitidae</taxon>
        <taxon>Hexamitinae</taxon>
        <taxon>Trepomonas</taxon>
    </lineage>
</organism>
<dbReference type="GO" id="GO:0030170">
    <property type="term" value="F:pyridoxal phosphate binding"/>
    <property type="evidence" value="ECO:0007669"/>
    <property type="project" value="InterPro"/>
</dbReference>
<evidence type="ECO:0000256" key="1">
    <source>
        <dbReference type="ARBA" id="ARBA00001275"/>
    </source>
</evidence>
<keyword evidence="5" id="KW-0321">Glycogen metabolism</keyword>
<feature type="modified residue" description="N6-(pyridoxal phosphate)lysine" evidence="10">
    <location>
        <position position="642"/>
    </location>
</feature>
<dbReference type="EC" id="2.4.1.1" evidence="11"/>
<evidence type="ECO:0000256" key="11">
    <source>
        <dbReference type="RuleBase" id="RU000587"/>
    </source>
</evidence>
<dbReference type="CDD" id="cd04300">
    <property type="entry name" value="GT35_Glycogen_Phosphorylase"/>
    <property type="match status" value="1"/>
</dbReference>
<dbReference type="GO" id="GO:0005737">
    <property type="term" value="C:cytoplasm"/>
    <property type="evidence" value="ECO:0007669"/>
    <property type="project" value="TreeGrafter"/>
</dbReference>
<dbReference type="InterPro" id="IPR035090">
    <property type="entry name" value="Pyridoxal_P_attach_site"/>
</dbReference>
<evidence type="ECO:0000256" key="2">
    <source>
        <dbReference type="ARBA" id="ARBA00001933"/>
    </source>
</evidence>
<dbReference type="EMBL" id="GDID01003242">
    <property type="protein sequence ID" value="JAP93364.1"/>
    <property type="molecule type" value="Transcribed_RNA"/>
</dbReference>
<keyword evidence="9 11" id="KW-0119">Carbohydrate metabolism</keyword>
<accession>A0A146KBS5</accession>
<evidence type="ECO:0000256" key="3">
    <source>
        <dbReference type="ARBA" id="ARBA00006047"/>
    </source>
</evidence>
<comment type="cofactor">
    <cofactor evidence="2 11">
        <name>pyridoxal 5'-phosphate</name>
        <dbReference type="ChEBI" id="CHEBI:597326"/>
    </cofactor>
</comment>
<keyword evidence="8 10" id="KW-0663">Pyridoxal phosphate</keyword>
<dbReference type="PANTHER" id="PTHR11468">
    <property type="entry name" value="GLYCOGEN PHOSPHORYLASE"/>
    <property type="match status" value="1"/>
</dbReference>
<keyword evidence="4" id="KW-0021">Allosteric enzyme</keyword>
<dbReference type="PROSITE" id="PS00102">
    <property type="entry name" value="PHOSPHORYLASE"/>
    <property type="match status" value="1"/>
</dbReference>
<comment type="function">
    <text evidence="11">Allosteric enzyme that catalyzes the rate-limiting step in glycogen catabolism, the phosphorolytic cleavage of glycogen to produce glucose-1-phosphate, and plays a central role in maintaining cellular and organismal glucose homeostasis.</text>
</comment>
<evidence type="ECO:0000313" key="12">
    <source>
        <dbReference type="EMBL" id="JAP93364.1"/>
    </source>
</evidence>
<keyword evidence="7 11" id="KW-0808">Transferase</keyword>
<name>A0A146KBS5_9EUKA</name>
<evidence type="ECO:0000256" key="10">
    <source>
        <dbReference type="PIRSR" id="PIRSR000460-1"/>
    </source>
</evidence>
<reference evidence="12" key="1">
    <citation type="submission" date="2015-07" db="EMBL/GenBank/DDBJ databases">
        <title>Adaptation to a free-living lifestyle via gene acquisitions in the diplomonad Trepomonas sp. PC1.</title>
        <authorList>
            <person name="Xu F."/>
            <person name="Jerlstrom-Hultqvist J."/>
            <person name="Kolisko M."/>
            <person name="Simpson A.G.B."/>
            <person name="Roger A.J."/>
            <person name="Svard S.G."/>
            <person name="Andersson J.O."/>
        </authorList>
    </citation>
    <scope>NUCLEOTIDE SEQUENCE</scope>
    <source>
        <strain evidence="12">PC1</strain>
    </source>
</reference>
<gene>
    <name evidence="12" type="ORF">TPC1_14390</name>
</gene>
<evidence type="ECO:0000256" key="8">
    <source>
        <dbReference type="ARBA" id="ARBA00022898"/>
    </source>
</evidence>
<dbReference type="PIRSF" id="PIRSF000460">
    <property type="entry name" value="Pprylas_GlgP"/>
    <property type="match status" value="1"/>
</dbReference>
<dbReference type="InterPro" id="IPR011833">
    <property type="entry name" value="Glycg_phsphrylas"/>
</dbReference>
<sequence length="799" mass="91027">MYIATSMSLRNKLIDNWVKTQQTQQETKAKSINYLSLEFLMGRALTNSLYNLEVGQTYSESLRDLGFKLEEIQAEEQDAALGNGGLGRLAACYIDSLACMNMPAWGYGLKYNYGMFKQSIQDGYQTEAPDYWLKHGNPFPLVERLDREYVVRFGGWTECTEVNGHMNFKWVGGDLVKAVAYDCLCPGHHTTNVANIRLWSARPYTEFELNSHNTGDFYNAIKEKAESENITFVLYPNDKTDEGKKLRLKQEFFFVSASLQDILRRADEMNIDYHDLGKHFAIQLNDTHPTLGIPELMRLLLDDKKFEWDEAWTVVSNVFGYTNHTILPEALEKWPIHICQQLLPRHSDIIFEINRRWMVEVSQKGATPDQLRALSIIDENGPRFFRMANLAIVGSHAVNGVAALHSQIIVDSTFKDFAQLYPEKFHNVTNGVTPRRWIAQCNPQLSHFITKHLKKAGYINSEYDWLSNMEVLKNLVNLEKDPSALQELLNIKLINKQRLSRYIERHVPNCGGKVPETMIFDTQVKRIHEYKRQQLNILQAIVMYLELKKLTPTQRKEKYGSGVCKIFAGKAASAYEAAKKIIKLITAVGDIVNNDPETKDFLRVVFIPNYNVSSAEIIFPATDVSEQISTAGMEASGTGNMKACMNGGIIVGTLDGANVEIQEQVGEENIFIFGALTEQINMVREKFSQGSQLQVPKQMKQALDAISSGMFGNVDYFQSLVQDLMSGKDYFCCVVDFEEYMETYMEAIIPTYMEKGTWATMMLHNVARMGFFSSDRSIATYCEKIWNIKPIQVGLNMDE</sequence>
<dbReference type="AlphaFoldDB" id="A0A146KBS5"/>
<dbReference type="GO" id="GO:0005980">
    <property type="term" value="P:glycogen catabolic process"/>
    <property type="evidence" value="ECO:0007669"/>
    <property type="project" value="TreeGrafter"/>
</dbReference>